<dbReference type="SUPFAM" id="SSF56219">
    <property type="entry name" value="DNase I-like"/>
    <property type="match status" value="1"/>
</dbReference>
<sequence>MDEHCERMWLRISLRAYSIYICLIYFTPPLNANSLKSFTDSVMEMTELQGQRLILLGDFNCAEFIDSLPGLEFIPSDNINVSNLHKLCAFHNLSPKNFVRNTTHNRVLDQFFDNLHTFYTSSKKK</sequence>
<accession>A0A8D8XFE8</accession>
<organism evidence="1">
    <name type="scientific">Cacopsylla melanoneura</name>
    <dbReference type="NCBI Taxonomy" id="428564"/>
    <lineage>
        <taxon>Eukaryota</taxon>
        <taxon>Metazoa</taxon>
        <taxon>Ecdysozoa</taxon>
        <taxon>Arthropoda</taxon>
        <taxon>Hexapoda</taxon>
        <taxon>Insecta</taxon>
        <taxon>Pterygota</taxon>
        <taxon>Neoptera</taxon>
        <taxon>Paraneoptera</taxon>
        <taxon>Hemiptera</taxon>
        <taxon>Sternorrhyncha</taxon>
        <taxon>Psylloidea</taxon>
        <taxon>Psyllidae</taxon>
        <taxon>Psyllinae</taxon>
        <taxon>Cacopsylla</taxon>
    </lineage>
</organism>
<dbReference type="Gene3D" id="3.60.10.10">
    <property type="entry name" value="Endonuclease/exonuclease/phosphatase"/>
    <property type="match status" value="1"/>
</dbReference>
<dbReference type="InterPro" id="IPR036691">
    <property type="entry name" value="Endo/exonu/phosph_ase_sf"/>
</dbReference>
<name>A0A8D8XFE8_9HEMI</name>
<evidence type="ECO:0000313" key="1">
    <source>
        <dbReference type="EMBL" id="CAG6692630.1"/>
    </source>
</evidence>
<evidence type="ECO:0008006" key="2">
    <source>
        <dbReference type="Google" id="ProtNLM"/>
    </source>
</evidence>
<dbReference type="EMBL" id="HBUF01308247">
    <property type="protein sequence ID" value="CAG6692630.1"/>
    <property type="molecule type" value="Transcribed_RNA"/>
</dbReference>
<proteinExistence type="predicted"/>
<protein>
    <recommendedName>
        <fullName evidence="2">Endonuclease/exonuclease/phosphatase domain-containing protein</fullName>
    </recommendedName>
</protein>
<reference evidence="1" key="1">
    <citation type="submission" date="2021-05" db="EMBL/GenBank/DDBJ databases">
        <authorList>
            <person name="Alioto T."/>
            <person name="Alioto T."/>
            <person name="Gomez Garrido J."/>
        </authorList>
    </citation>
    <scope>NUCLEOTIDE SEQUENCE</scope>
</reference>
<dbReference type="AlphaFoldDB" id="A0A8D8XFE8"/>